<evidence type="ECO:0000313" key="1">
    <source>
        <dbReference type="EMBL" id="CAG8623590.1"/>
    </source>
</evidence>
<dbReference type="OrthoDB" id="10261556at2759"/>
<dbReference type="Proteomes" id="UP000789570">
    <property type="component" value="Unassembled WGS sequence"/>
</dbReference>
<reference evidence="1" key="1">
    <citation type="submission" date="2021-06" db="EMBL/GenBank/DDBJ databases">
        <authorList>
            <person name="Kallberg Y."/>
            <person name="Tangrot J."/>
            <person name="Rosling A."/>
        </authorList>
    </citation>
    <scope>NUCLEOTIDE SEQUENCE</scope>
    <source>
        <strain evidence="1">UK204</strain>
    </source>
</reference>
<keyword evidence="2" id="KW-1185">Reference proteome</keyword>
<comment type="caution">
    <text evidence="1">The sequence shown here is derived from an EMBL/GenBank/DDBJ whole genome shotgun (WGS) entry which is preliminary data.</text>
</comment>
<gene>
    <name evidence="1" type="ORF">FCALED_LOCUS9685</name>
</gene>
<dbReference type="EMBL" id="CAJVPQ010003282">
    <property type="protein sequence ID" value="CAG8623590.1"/>
    <property type="molecule type" value="Genomic_DNA"/>
</dbReference>
<name>A0A9N9D5X3_9GLOM</name>
<accession>A0A9N9D5X3</accession>
<organism evidence="1 2">
    <name type="scientific">Funneliformis caledonium</name>
    <dbReference type="NCBI Taxonomy" id="1117310"/>
    <lineage>
        <taxon>Eukaryota</taxon>
        <taxon>Fungi</taxon>
        <taxon>Fungi incertae sedis</taxon>
        <taxon>Mucoromycota</taxon>
        <taxon>Glomeromycotina</taxon>
        <taxon>Glomeromycetes</taxon>
        <taxon>Glomerales</taxon>
        <taxon>Glomeraceae</taxon>
        <taxon>Funneliformis</taxon>
    </lineage>
</organism>
<dbReference type="AlphaFoldDB" id="A0A9N9D5X3"/>
<sequence>MTYYNSCIYAASRLKLNKNKITVSDAELEKVHIDRLIAHLLDDNSLCWNEDFIPYERSVQEKIKAKVFEPTFAKYMLDFKKIQKCIACKAFPKYFPSGLCRYHDFCLKFRLHQEFPNKQYIPSLQNSETNLSTLYNVLDTKSFEIYKRW</sequence>
<evidence type="ECO:0000313" key="2">
    <source>
        <dbReference type="Proteomes" id="UP000789570"/>
    </source>
</evidence>
<protein>
    <submittedName>
        <fullName evidence="1">13788_t:CDS:1</fullName>
    </submittedName>
</protein>
<proteinExistence type="predicted"/>